<dbReference type="EMBL" id="CAJVPL010000485">
    <property type="protein sequence ID" value="CAG8502293.1"/>
    <property type="molecule type" value="Genomic_DNA"/>
</dbReference>
<dbReference type="InterPro" id="IPR034586">
    <property type="entry name" value="Bfa1/Byr4"/>
</dbReference>
<dbReference type="GO" id="GO:1990334">
    <property type="term" value="C:Bfa1-Bub2 complex"/>
    <property type="evidence" value="ECO:0007669"/>
    <property type="project" value="InterPro"/>
</dbReference>
<organism evidence="2 3">
    <name type="scientific">Ambispora gerdemannii</name>
    <dbReference type="NCBI Taxonomy" id="144530"/>
    <lineage>
        <taxon>Eukaryota</taxon>
        <taxon>Fungi</taxon>
        <taxon>Fungi incertae sedis</taxon>
        <taxon>Mucoromycota</taxon>
        <taxon>Glomeromycotina</taxon>
        <taxon>Glomeromycetes</taxon>
        <taxon>Archaeosporales</taxon>
        <taxon>Ambisporaceae</taxon>
        <taxon>Ambispora</taxon>
    </lineage>
</organism>
<feature type="compositionally biased region" description="Basic and acidic residues" evidence="1">
    <location>
        <begin position="270"/>
        <end position="279"/>
    </location>
</feature>
<dbReference type="AlphaFoldDB" id="A0A9N9F0T2"/>
<evidence type="ECO:0000313" key="3">
    <source>
        <dbReference type="Proteomes" id="UP000789831"/>
    </source>
</evidence>
<dbReference type="GO" id="GO:0005096">
    <property type="term" value="F:GTPase activator activity"/>
    <property type="evidence" value="ECO:0007669"/>
    <property type="project" value="InterPro"/>
</dbReference>
<dbReference type="GO" id="GO:0001100">
    <property type="term" value="P:negative regulation of exit from mitosis"/>
    <property type="evidence" value="ECO:0007669"/>
    <property type="project" value="InterPro"/>
</dbReference>
<feature type="region of interest" description="Disordered" evidence="1">
    <location>
        <begin position="78"/>
        <end position="101"/>
    </location>
</feature>
<dbReference type="PANTHER" id="PTHR35140">
    <property type="entry name" value="MITOTIC CHECK POINT PROTEIN BFA1"/>
    <property type="match status" value="1"/>
</dbReference>
<accession>A0A9N9F0T2</accession>
<evidence type="ECO:0000313" key="2">
    <source>
        <dbReference type="EMBL" id="CAG8502293.1"/>
    </source>
</evidence>
<dbReference type="GO" id="GO:0044732">
    <property type="term" value="C:mitotic spindle pole body"/>
    <property type="evidence" value="ECO:0007669"/>
    <property type="project" value="TreeGrafter"/>
</dbReference>
<evidence type="ECO:0000256" key="1">
    <source>
        <dbReference type="SAM" id="MobiDB-lite"/>
    </source>
</evidence>
<protein>
    <submittedName>
        <fullName evidence="2">8098_t:CDS:1</fullName>
    </submittedName>
</protein>
<feature type="region of interest" description="Disordered" evidence="1">
    <location>
        <begin position="258"/>
        <end position="295"/>
    </location>
</feature>
<gene>
    <name evidence="2" type="ORF">AGERDE_LOCUS4309</name>
</gene>
<feature type="compositionally biased region" description="Acidic residues" evidence="1">
    <location>
        <begin position="258"/>
        <end position="269"/>
    </location>
</feature>
<dbReference type="Proteomes" id="UP000789831">
    <property type="component" value="Unassembled WGS sequence"/>
</dbReference>
<comment type="caution">
    <text evidence="2">The sequence shown here is derived from an EMBL/GenBank/DDBJ whole genome shotgun (WGS) entry which is preliminary data.</text>
</comment>
<feature type="compositionally biased region" description="Low complexity" evidence="1">
    <location>
        <begin position="281"/>
        <end position="295"/>
    </location>
</feature>
<sequence>MGSLYNNKEGRITIKKTVKKPTSKLEQPELFDDDFDFSNLSEGRFGLTLQQNSLSPFTETDFEDVSSLTSKLSERNLIKSKSQKLPSSSSTSSKTFESEDDTFKQVHFPESMDSLTIASPQSTHLSSINENNSSQEDFWSDLVIEDDHNIAENNQSNAKPDNDDNQNAIRRKWRRKPTLIRNLNSTKRSKVVGEMVYNPDLQRWDGNESILKEFEAYLTPRNNSTLNTKNVKIIDNMIFDPKRLCWCSSQTNLEEDAFENFENSDSDDDYDKRKKKEGEASNTSNNNDSNNISDNSKLNGYNICNNHKDDADLVMSGKNSNDFTVGNEFDVTPGFLAALIASERQHGNEMSRWYPAASSLRNEQRFGLRNPNIQRGFLYEIRTVIMNKKTGRFSSRRDRFVK</sequence>
<keyword evidence="3" id="KW-1185">Reference proteome</keyword>
<reference evidence="2" key="1">
    <citation type="submission" date="2021-06" db="EMBL/GenBank/DDBJ databases">
        <authorList>
            <person name="Kallberg Y."/>
            <person name="Tangrot J."/>
            <person name="Rosling A."/>
        </authorList>
    </citation>
    <scope>NUCLEOTIDE SEQUENCE</scope>
    <source>
        <strain evidence="2">MT106</strain>
    </source>
</reference>
<feature type="region of interest" description="Disordered" evidence="1">
    <location>
        <begin position="151"/>
        <end position="171"/>
    </location>
</feature>
<name>A0A9N9F0T2_9GLOM</name>
<dbReference type="OrthoDB" id="19159at2759"/>
<feature type="compositionally biased region" description="Low complexity" evidence="1">
    <location>
        <begin position="79"/>
        <end position="94"/>
    </location>
</feature>
<proteinExistence type="predicted"/>
<dbReference type="PANTHER" id="PTHR35140:SF1">
    <property type="entry name" value="MITOTIC CHECK POINT PROTEIN BFA1"/>
    <property type="match status" value="1"/>
</dbReference>